<dbReference type="AlphaFoldDB" id="A0A9N7TZN9"/>
<gene>
    <name evidence="2" type="ORF">PLEPLA_LOCUS9920</name>
</gene>
<protein>
    <submittedName>
        <fullName evidence="2">Uncharacterized protein</fullName>
    </submittedName>
</protein>
<dbReference type="EMBL" id="CADEAL010000557">
    <property type="protein sequence ID" value="CAB1422031.1"/>
    <property type="molecule type" value="Genomic_DNA"/>
</dbReference>
<name>A0A9N7TZN9_PLEPL</name>
<sequence>MKDIVLQEQKAEVRWGKGRKFEHNVAEKSGVREGNDKPGAKKTIPSPTGSSISQDTGFGSQEGEGSIVGSLVTPGMLFHTLHPATAAVGTSLEKDSSLPLNSQ</sequence>
<comment type="caution">
    <text evidence="2">The sequence shown here is derived from an EMBL/GenBank/DDBJ whole genome shotgun (WGS) entry which is preliminary data.</text>
</comment>
<dbReference type="Proteomes" id="UP001153269">
    <property type="component" value="Unassembled WGS sequence"/>
</dbReference>
<reference evidence="2" key="1">
    <citation type="submission" date="2020-03" db="EMBL/GenBank/DDBJ databases">
        <authorList>
            <person name="Weist P."/>
        </authorList>
    </citation>
    <scope>NUCLEOTIDE SEQUENCE</scope>
</reference>
<proteinExistence type="predicted"/>
<evidence type="ECO:0000313" key="2">
    <source>
        <dbReference type="EMBL" id="CAB1422031.1"/>
    </source>
</evidence>
<accession>A0A9N7TZN9</accession>
<feature type="compositionally biased region" description="Basic and acidic residues" evidence="1">
    <location>
        <begin position="24"/>
        <end position="39"/>
    </location>
</feature>
<organism evidence="2 3">
    <name type="scientific">Pleuronectes platessa</name>
    <name type="common">European plaice</name>
    <dbReference type="NCBI Taxonomy" id="8262"/>
    <lineage>
        <taxon>Eukaryota</taxon>
        <taxon>Metazoa</taxon>
        <taxon>Chordata</taxon>
        <taxon>Craniata</taxon>
        <taxon>Vertebrata</taxon>
        <taxon>Euteleostomi</taxon>
        <taxon>Actinopterygii</taxon>
        <taxon>Neopterygii</taxon>
        <taxon>Teleostei</taxon>
        <taxon>Neoteleostei</taxon>
        <taxon>Acanthomorphata</taxon>
        <taxon>Carangaria</taxon>
        <taxon>Pleuronectiformes</taxon>
        <taxon>Pleuronectoidei</taxon>
        <taxon>Pleuronectidae</taxon>
        <taxon>Pleuronectes</taxon>
    </lineage>
</organism>
<evidence type="ECO:0000256" key="1">
    <source>
        <dbReference type="SAM" id="MobiDB-lite"/>
    </source>
</evidence>
<keyword evidence="3" id="KW-1185">Reference proteome</keyword>
<feature type="region of interest" description="Disordered" evidence="1">
    <location>
        <begin position="24"/>
        <end position="67"/>
    </location>
</feature>
<feature type="compositionally biased region" description="Polar residues" evidence="1">
    <location>
        <begin position="45"/>
        <end position="59"/>
    </location>
</feature>
<evidence type="ECO:0000313" key="3">
    <source>
        <dbReference type="Proteomes" id="UP001153269"/>
    </source>
</evidence>